<proteinExistence type="predicted"/>
<dbReference type="Pfam" id="PF00392">
    <property type="entry name" value="GntR"/>
    <property type="match status" value="1"/>
</dbReference>
<reference evidence="6" key="1">
    <citation type="submission" date="2018-09" db="EMBL/GenBank/DDBJ databases">
        <authorList>
            <person name="Zhu H."/>
        </authorList>
    </citation>
    <scope>NUCLEOTIDE SEQUENCE [LARGE SCALE GENOMIC DNA]</scope>
    <source>
        <strain evidence="6">K2R23-3</strain>
    </source>
</reference>
<dbReference type="SUPFAM" id="SSF46785">
    <property type="entry name" value="Winged helix' DNA-binding domain"/>
    <property type="match status" value="1"/>
</dbReference>
<dbReference type="SMART" id="SM00345">
    <property type="entry name" value="HTH_GNTR"/>
    <property type="match status" value="1"/>
</dbReference>
<feature type="domain" description="HTH gntR-type" evidence="4">
    <location>
        <begin position="6"/>
        <end position="74"/>
    </location>
</feature>
<dbReference type="RefSeq" id="WP_119883576.1">
    <property type="nucleotide sequence ID" value="NZ_CP032418.1"/>
</dbReference>
<dbReference type="GO" id="GO:0003700">
    <property type="term" value="F:DNA-binding transcription factor activity"/>
    <property type="evidence" value="ECO:0007669"/>
    <property type="project" value="InterPro"/>
</dbReference>
<keyword evidence="3" id="KW-0804">Transcription</keyword>
<evidence type="ECO:0000313" key="5">
    <source>
        <dbReference type="EMBL" id="AYC29838.1"/>
    </source>
</evidence>
<evidence type="ECO:0000313" key="6">
    <source>
        <dbReference type="Proteomes" id="UP000265725"/>
    </source>
</evidence>
<evidence type="ECO:0000256" key="2">
    <source>
        <dbReference type="ARBA" id="ARBA00023125"/>
    </source>
</evidence>
<evidence type="ECO:0000256" key="1">
    <source>
        <dbReference type="ARBA" id="ARBA00023015"/>
    </source>
</evidence>
<evidence type="ECO:0000259" key="4">
    <source>
        <dbReference type="PROSITE" id="PS50949"/>
    </source>
</evidence>
<dbReference type="PANTHER" id="PTHR43537">
    <property type="entry name" value="TRANSCRIPTIONAL REGULATOR, GNTR FAMILY"/>
    <property type="match status" value="1"/>
</dbReference>
<dbReference type="PANTHER" id="PTHR43537:SF54">
    <property type="entry name" value="TRANSCRIPTIONAL REGULATOR, GNTR FAMILY"/>
    <property type="match status" value="1"/>
</dbReference>
<keyword evidence="2" id="KW-0238">DNA-binding</keyword>
<dbReference type="PRINTS" id="PR00035">
    <property type="entry name" value="HTHGNTR"/>
</dbReference>
<evidence type="ECO:0000256" key="3">
    <source>
        <dbReference type="ARBA" id="ARBA00023163"/>
    </source>
</evidence>
<dbReference type="OrthoDB" id="9799482at2"/>
<dbReference type="Proteomes" id="UP000265725">
    <property type="component" value="Chromosome"/>
</dbReference>
<dbReference type="InterPro" id="IPR036388">
    <property type="entry name" value="WH-like_DNA-bd_sf"/>
</dbReference>
<organism evidence="5 6">
    <name type="scientific">Paenisporosarcina cavernae</name>
    <dbReference type="NCBI Taxonomy" id="2320858"/>
    <lineage>
        <taxon>Bacteria</taxon>
        <taxon>Bacillati</taxon>
        <taxon>Bacillota</taxon>
        <taxon>Bacilli</taxon>
        <taxon>Bacillales</taxon>
        <taxon>Caryophanaceae</taxon>
        <taxon>Paenisporosarcina</taxon>
    </lineage>
</organism>
<dbReference type="KEGG" id="paek:D3873_07985"/>
<keyword evidence="1" id="KW-0805">Transcription regulation</keyword>
<dbReference type="InterPro" id="IPR000524">
    <property type="entry name" value="Tscrpt_reg_HTH_GntR"/>
</dbReference>
<dbReference type="CDD" id="cd07377">
    <property type="entry name" value="WHTH_GntR"/>
    <property type="match status" value="1"/>
</dbReference>
<accession>A0A385YVX0</accession>
<keyword evidence="6" id="KW-1185">Reference proteome</keyword>
<dbReference type="InterPro" id="IPR036390">
    <property type="entry name" value="WH_DNA-bd_sf"/>
</dbReference>
<sequence length="214" mass="24735">MTTVSQKGFLSIVRSLRELITAENLKTGDKLPSERELSERLGVGRSSVREALRSLELLGLIETRRGEGTFLTDFRKHQLVEVLATFILQDKQSIKDVHITRQILEKEAISIIVDNESVLALPIWKGLLLKLEQDESFLIESFMREILVLAENRLALKMWILLHHFSNKPYDHDASLKEKEAINSFLIELIQGHKEHALDAYSTWMKLYEKDVKR</sequence>
<protein>
    <submittedName>
        <fullName evidence="5">FadR family transcriptional regulator</fullName>
    </submittedName>
</protein>
<dbReference type="PROSITE" id="PS50949">
    <property type="entry name" value="HTH_GNTR"/>
    <property type="match status" value="1"/>
</dbReference>
<dbReference type="EMBL" id="CP032418">
    <property type="protein sequence ID" value="AYC29838.1"/>
    <property type="molecule type" value="Genomic_DNA"/>
</dbReference>
<dbReference type="GO" id="GO:0003677">
    <property type="term" value="F:DNA binding"/>
    <property type="evidence" value="ECO:0007669"/>
    <property type="project" value="UniProtKB-KW"/>
</dbReference>
<dbReference type="Gene3D" id="1.10.10.10">
    <property type="entry name" value="Winged helix-like DNA-binding domain superfamily/Winged helix DNA-binding domain"/>
    <property type="match status" value="1"/>
</dbReference>
<gene>
    <name evidence="5" type="ORF">D3873_07985</name>
</gene>
<dbReference type="AlphaFoldDB" id="A0A385YVX0"/>
<name>A0A385YVX0_9BACL</name>